<keyword evidence="1" id="KW-0694">RNA-binding</keyword>
<dbReference type="Gene3D" id="3.30.70.330">
    <property type="match status" value="1"/>
</dbReference>
<comment type="caution">
    <text evidence="3">The sequence shown here is derived from an EMBL/GenBank/DDBJ whole genome shotgun (WGS) entry which is preliminary data.</text>
</comment>
<dbReference type="SUPFAM" id="SSF54928">
    <property type="entry name" value="RNA-binding domain, RBD"/>
    <property type="match status" value="1"/>
</dbReference>
<evidence type="ECO:0000259" key="2">
    <source>
        <dbReference type="PROSITE" id="PS50102"/>
    </source>
</evidence>
<keyword evidence="4" id="KW-1185">Reference proteome</keyword>
<dbReference type="InterPro" id="IPR000504">
    <property type="entry name" value="RRM_dom"/>
</dbReference>
<dbReference type="AlphaFoldDB" id="A0AAD5J215"/>
<reference evidence="3" key="2">
    <citation type="submission" date="2023-02" db="EMBL/GenBank/DDBJ databases">
        <authorList>
            <person name="Swenson N.G."/>
            <person name="Wegrzyn J.L."/>
            <person name="Mcevoy S.L."/>
        </authorList>
    </citation>
    <scope>NUCLEOTIDE SEQUENCE</scope>
    <source>
        <strain evidence="3">91603</strain>
        <tissue evidence="3">Leaf</tissue>
    </source>
</reference>
<dbReference type="InterPro" id="IPR012677">
    <property type="entry name" value="Nucleotide-bd_a/b_plait_sf"/>
</dbReference>
<feature type="domain" description="RRM" evidence="2">
    <location>
        <begin position="23"/>
        <end position="90"/>
    </location>
</feature>
<sequence length="90" mass="10213">MQDIAVETEKGGDLEKTSEIIWSLFFIGNVNPVVDSAELWGIFKPFGKVRDVYLSEKKNPRNSCFAFIQFESLEEAETVARRVNGIHVYG</sequence>
<dbReference type="EMBL" id="JAJSOW010000101">
    <property type="protein sequence ID" value="KAI9182831.1"/>
    <property type="molecule type" value="Genomic_DNA"/>
</dbReference>
<dbReference type="GO" id="GO:0003723">
    <property type="term" value="F:RNA binding"/>
    <property type="evidence" value="ECO:0007669"/>
    <property type="project" value="UniProtKB-UniRule"/>
</dbReference>
<dbReference type="PROSITE" id="PS50102">
    <property type="entry name" value="RRM"/>
    <property type="match status" value="1"/>
</dbReference>
<evidence type="ECO:0000313" key="3">
    <source>
        <dbReference type="EMBL" id="KAI9182831.1"/>
    </source>
</evidence>
<organism evidence="3 4">
    <name type="scientific">Acer negundo</name>
    <name type="common">Box elder</name>
    <dbReference type="NCBI Taxonomy" id="4023"/>
    <lineage>
        <taxon>Eukaryota</taxon>
        <taxon>Viridiplantae</taxon>
        <taxon>Streptophyta</taxon>
        <taxon>Embryophyta</taxon>
        <taxon>Tracheophyta</taxon>
        <taxon>Spermatophyta</taxon>
        <taxon>Magnoliopsida</taxon>
        <taxon>eudicotyledons</taxon>
        <taxon>Gunneridae</taxon>
        <taxon>Pentapetalae</taxon>
        <taxon>rosids</taxon>
        <taxon>malvids</taxon>
        <taxon>Sapindales</taxon>
        <taxon>Sapindaceae</taxon>
        <taxon>Hippocastanoideae</taxon>
        <taxon>Acereae</taxon>
        <taxon>Acer</taxon>
    </lineage>
</organism>
<name>A0AAD5J215_ACENE</name>
<dbReference type="Pfam" id="PF00076">
    <property type="entry name" value="RRM_1"/>
    <property type="match status" value="1"/>
</dbReference>
<dbReference type="Proteomes" id="UP001064489">
    <property type="component" value="Chromosome 4"/>
</dbReference>
<evidence type="ECO:0000313" key="4">
    <source>
        <dbReference type="Proteomes" id="UP001064489"/>
    </source>
</evidence>
<evidence type="ECO:0000256" key="1">
    <source>
        <dbReference type="PROSITE-ProRule" id="PRU00176"/>
    </source>
</evidence>
<protein>
    <recommendedName>
        <fullName evidence="2">RRM domain-containing protein</fullName>
    </recommendedName>
</protein>
<dbReference type="InterPro" id="IPR035979">
    <property type="entry name" value="RBD_domain_sf"/>
</dbReference>
<dbReference type="CDD" id="cd00590">
    <property type="entry name" value="RRM_SF"/>
    <property type="match status" value="1"/>
</dbReference>
<dbReference type="SMART" id="SM00360">
    <property type="entry name" value="RRM"/>
    <property type="match status" value="1"/>
</dbReference>
<proteinExistence type="predicted"/>
<accession>A0AAD5J215</accession>
<gene>
    <name evidence="3" type="ORF">LWI28_029263</name>
</gene>
<reference evidence="3" key="1">
    <citation type="journal article" date="2022" name="Plant J.">
        <title>Strategies of tolerance reflected in two North American maple genomes.</title>
        <authorList>
            <person name="McEvoy S.L."/>
            <person name="Sezen U.U."/>
            <person name="Trouern-Trend A."/>
            <person name="McMahon S.M."/>
            <person name="Schaberg P.G."/>
            <person name="Yang J."/>
            <person name="Wegrzyn J.L."/>
            <person name="Swenson N.G."/>
        </authorList>
    </citation>
    <scope>NUCLEOTIDE SEQUENCE</scope>
    <source>
        <strain evidence="3">91603</strain>
    </source>
</reference>